<keyword evidence="2" id="KW-0288">FMN</keyword>
<evidence type="ECO:0000256" key="1">
    <source>
        <dbReference type="ARBA" id="ARBA00022630"/>
    </source>
</evidence>
<comment type="caution">
    <text evidence="6">The sequence shown here is derived from an EMBL/GenBank/DDBJ whole genome shotgun (WGS) entry which is preliminary data.</text>
</comment>
<feature type="domain" description="Luciferase-like" evidence="5">
    <location>
        <begin position="11"/>
        <end position="257"/>
    </location>
</feature>
<dbReference type="Proteomes" id="UP000712673">
    <property type="component" value="Unassembled WGS sequence"/>
</dbReference>
<dbReference type="InterPro" id="IPR036661">
    <property type="entry name" value="Luciferase-like_sf"/>
</dbReference>
<dbReference type="SUPFAM" id="SSF51679">
    <property type="entry name" value="Bacterial luciferase-like"/>
    <property type="match status" value="1"/>
</dbReference>
<dbReference type="InterPro" id="IPR050172">
    <property type="entry name" value="SsuD_RutA_monooxygenase"/>
</dbReference>
<dbReference type="Pfam" id="PF00296">
    <property type="entry name" value="Bac_luciferase"/>
    <property type="match status" value="1"/>
</dbReference>
<keyword evidence="1" id="KW-0285">Flavoprotein</keyword>
<sequence>MPIGAIFPQTELGADPAAIRTFVQAVEAMGFRNIFVADHVLGADTQFHRHPSLASYSHRSVVHESLTLLGYMAAITTRITLATGILILPQRQTALVAKQAAEIDVLSGGRLRLGIGVGWNEVEYEALGQDFHQRGSRSAEQIAVMRALWTQEVVDFQGKWHRITHAGLNPLPVQRPIPIWFGVGSSQNPMPPESVLRRVGCLADGWSPNIPTNADGKAIVARVHQYARDAGRDPAQLPLEGRVRLAGKRPEEWVANVQAWQSLGATHIIAEARGGGLAFPHQHLEALEHFQKAVASVCA</sequence>
<dbReference type="NCBIfam" id="TIGR03619">
    <property type="entry name" value="F420_Rv2161c"/>
    <property type="match status" value="1"/>
</dbReference>
<dbReference type="AlphaFoldDB" id="A0A937W8R8"/>
<evidence type="ECO:0000256" key="4">
    <source>
        <dbReference type="ARBA" id="ARBA00023033"/>
    </source>
</evidence>
<dbReference type="EMBL" id="VGLS01001187">
    <property type="protein sequence ID" value="MBM3227092.1"/>
    <property type="molecule type" value="Genomic_DNA"/>
</dbReference>
<dbReference type="PANTHER" id="PTHR42847:SF4">
    <property type="entry name" value="ALKANESULFONATE MONOOXYGENASE-RELATED"/>
    <property type="match status" value="1"/>
</dbReference>
<evidence type="ECO:0000313" key="6">
    <source>
        <dbReference type="EMBL" id="MBM3227092.1"/>
    </source>
</evidence>
<keyword evidence="4" id="KW-0503">Monooxygenase</keyword>
<evidence type="ECO:0000256" key="2">
    <source>
        <dbReference type="ARBA" id="ARBA00022643"/>
    </source>
</evidence>
<dbReference type="InterPro" id="IPR019921">
    <property type="entry name" value="Lucif-like_OxRdtase_Rv2161c"/>
</dbReference>
<accession>A0A937W8R8</accession>
<evidence type="ECO:0000313" key="7">
    <source>
        <dbReference type="Proteomes" id="UP000712673"/>
    </source>
</evidence>
<organism evidence="6 7">
    <name type="scientific">Tectimicrobiota bacterium</name>
    <dbReference type="NCBI Taxonomy" id="2528274"/>
    <lineage>
        <taxon>Bacteria</taxon>
        <taxon>Pseudomonadati</taxon>
        <taxon>Nitrospinota/Tectimicrobiota group</taxon>
        <taxon>Candidatus Tectimicrobiota</taxon>
    </lineage>
</organism>
<protein>
    <submittedName>
        <fullName evidence="6">LLM class F420-dependent oxidoreductase</fullName>
    </submittedName>
</protein>
<keyword evidence="3" id="KW-0560">Oxidoreductase</keyword>
<name>A0A937W8R8_UNCTE</name>
<dbReference type="GO" id="GO:0008726">
    <property type="term" value="F:alkanesulfonate monooxygenase activity"/>
    <property type="evidence" value="ECO:0007669"/>
    <property type="project" value="TreeGrafter"/>
</dbReference>
<gene>
    <name evidence="6" type="ORF">FJZ47_25270</name>
</gene>
<dbReference type="PANTHER" id="PTHR42847">
    <property type="entry name" value="ALKANESULFONATE MONOOXYGENASE"/>
    <property type="match status" value="1"/>
</dbReference>
<dbReference type="GO" id="GO:0046306">
    <property type="term" value="P:alkanesulfonate catabolic process"/>
    <property type="evidence" value="ECO:0007669"/>
    <property type="project" value="TreeGrafter"/>
</dbReference>
<reference evidence="6" key="1">
    <citation type="submission" date="2019-03" db="EMBL/GenBank/DDBJ databases">
        <title>Lake Tanganyika Metagenome-Assembled Genomes (MAGs).</title>
        <authorList>
            <person name="Tran P."/>
        </authorList>
    </citation>
    <scope>NUCLEOTIDE SEQUENCE</scope>
    <source>
        <strain evidence="6">K_DeepCast_65m_m2_066</strain>
    </source>
</reference>
<dbReference type="Gene3D" id="3.20.20.30">
    <property type="entry name" value="Luciferase-like domain"/>
    <property type="match status" value="1"/>
</dbReference>
<evidence type="ECO:0000259" key="5">
    <source>
        <dbReference type="Pfam" id="PF00296"/>
    </source>
</evidence>
<proteinExistence type="predicted"/>
<evidence type="ECO:0000256" key="3">
    <source>
        <dbReference type="ARBA" id="ARBA00023002"/>
    </source>
</evidence>
<dbReference type="InterPro" id="IPR011251">
    <property type="entry name" value="Luciferase-like_dom"/>
</dbReference>